<evidence type="ECO:0000256" key="8">
    <source>
        <dbReference type="ARBA" id="ARBA00023239"/>
    </source>
</evidence>
<evidence type="ECO:0000256" key="6">
    <source>
        <dbReference type="ARBA" id="ARBA00023004"/>
    </source>
</evidence>
<dbReference type="NCBIfam" id="NF009895">
    <property type="entry name" value="PRK13352.1"/>
    <property type="match status" value="1"/>
</dbReference>
<evidence type="ECO:0000313" key="11">
    <source>
        <dbReference type="Proteomes" id="UP000032233"/>
    </source>
</evidence>
<comment type="caution">
    <text evidence="10">The sequence shown here is derived from an EMBL/GenBank/DDBJ whole genome shotgun (WGS) entry which is preliminary data.</text>
</comment>
<gene>
    <name evidence="10" type="ORF">X474_12150</name>
</gene>
<dbReference type="GO" id="GO:0046872">
    <property type="term" value="F:metal ion binding"/>
    <property type="evidence" value="ECO:0007669"/>
    <property type="project" value="UniProtKB-KW"/>
</dbReference>
<evidence type="ECO:0000256" key="2">
    <source>
        <dbReference type="ARBA" id="ARBA00022485"/>
    </source>
</evidence>
<keyword evidence="6" id="KW-0408">Iron</keyword>
<dbReference type="GO" id="GO:0070284">
    <property type="term" value="F:phosphomethylpyrimidine synthase activity"/>
    <property type="evidence" value="ECO:0007669"/>
    <property type="project" value="UniProtKB-EC"/>
</dbReference>
<keyword evidence="7" id="KW-0411">Iron-sulfur</keyword>
<evidence type="ECO:0000256" key="7">
    <source>
        <dbReference type="ARBA" id="ARBA00023014"/>
    </source>
</evidence>
<dbReference type="PANTHER" id="PTHR30557">
    <property type="entry name" value="THIAMINE BIOSYNTHESIS PROTEIN THIC"/>
    <property type="match status" value="1"/>
</dbReference>
<keyword evidence="3" id="KW-0949">S-adenosyl-L-methionine</keyword>
<dbReference type="EC" id="4.1.99.17" evidence="9"/>
<dbReference type="InParanoid" id="A0A0D2JD98"/>
<dbReference type="SFLD" id="SFLDF00407">
    <property type="entry name" value="phosphomethylpyrimidine_syntha"/>
    <property type="match status" value="1"/>
</dbReference>
<keyword evidence="11" id="KW-1185">Reference proteome</keyword>
<dbReference type="Gene3D" id="6.10.250.620">
    <property type="match status" value="1"/>
</dbReference>
<keyword evidence="8" id="KW-0456">Lyase</keyword>
<sequence>MASSVESATQGVITQAMREIARAEDLSPELVCRGFAQGTIVSPQNSNRKPKNVGIGKGLRTKVNASIGTSTDIADIDAEVKKALAAQKAGADTLMELSVGGDLDKVRREVIQAVDLPVGNVPLYQAFCEADQKYGDPNKLDKEMLFDLIERQCADGMAFMAVHCGINLYTIERLEKQGYRHGGLVSKGGTSMVAWMKHHKRENPLYEYFDEVCAILKKYDVVLSLGNGLRAGAVSDSFDRAMVQELLINCELAELGRKNGCQMMVEGPGHVPLDQIEANIILQKRMSMDAPYYMLGPIPCDITAGYDHITAAIGAAQSARFGADLICYITPAEHLALPNEQDVIEGVKTARVAAYIGDTVKYPEKNRNRDLAMSHARRDSDWPGQFNLALFPEDARAIRKDRSPEDKEVCTMCGKFCANKGGNQVFGHLLQGTAKE</sequence>
<comment type="cofactor">
    <cofactor evidence="1">
        <name>[4Fe-4S] cluster</name>
        <dbReference type="ChEBI" id="CHEBI:49883"/>
    </cofactor>
</comment>
<dbReference type="EMBL" id="AZAC01000014">
    <property type="protein sequence ID" value="KIX13706.1"/>
    <property type="molecule type" value="Genomic_DNA"/>
</dbReference>
<protein>
    <recommendedName>
        <fullName evidence="9">Phosphomethylpyrimidine synthase</fullName>
        <ecNumber evidence="9">4.1.99.17</ecNumber>
    </recommendedName>
</protein>
<proteinExistence type="predicted"/>
<dbReference type="InterPro" id="IPR002817">
    <property type="entry name" value="ThiC/BzaA/B"/>
</dbReference>
<evidence type="ECO:0000256" key="4">
    <source>
        <dbReference type="ARBA" id="ARBA00022723"/>
    </source>
</evidence>
<dbReference type="RefSeq" id="WP_044348815.1">
    <property type="nucleotide sequence ID" value="NZ_AZAC01000014.1"/>
</dbReference>
<dbReference type="PANTHER" id="PTHR30557:SF1">
    <property type="entry name" value="PHOSPHOMETHYLPYRIMIDINE SYNTHASE, CHLOROPLASTIC"/>
    <property type="match status" value="1"/>
</dbReference>
<organism evidence="10 11">
    <name type="scientific">Dethiosulfatarculus sandiegensis</name>
    <dbReference type="NCBI Taxonomy" id="1429043"/>
    <lineage>
        <taxon>Bacteria</taxon>
        <taxon>Pseudomonadati</taxon>
        <taxon>Thermodesulfobacteriota</taxon>
        <taxon>Desulfarculia</taxon>
        <taxon>Desulfarculales</taxon>
        <taxon>Desulfarculaceae</taxon>
        <taxon>Dethiosulfatarculus</taxon>
    </lineage>
</organism>
<evidence type="ECO:0000313" key="10">
    <source>
        <dbReference type="EMBL" id="KIX13706.1"/>
    </source>
</evidence>
<dbReference type="SFLD" id="SFLDS00113">
    <property type="entry name" value="Radical_SAM_Phosphomethylpyrim"/>
    <property type="match status" value="1"/>
</dbReference>
<dbReference type="AlphaFoldDB" id="A0A0D2JD98"/>
<keyword evidence="2" id="KW-0004">4Fe-4S</keyword>
<evidence type="ECO:0000256" key="5">
    <source>
        <dbReference type="ARBA" id="ARBA00022833"/>
    </source>
</evidence>
<dbReference type="GO" id="GO:0009228">
    <property type="term" value="P:thiamine biosynthetic process"/>
    <property type="evidence" value="ECO:0007669"/>
    <property type="project" value="UniProtKB-UniRule"/>
</dbReference>
<dbReference type="SFLD" id="SFLDG01114">
    <property type="entry name" value="phosphomethylpyrimidine_syntha"/>
    <property type="match status" value="1"/>
</dbReference>
<evidence type="ECO:0000256" key="3">
    <source>
        <dbReference type="ARBA" id="ARBA00022691"/>
    </source>
</evidence>
<name>A0A0D2JD98_9BACT</name>
<dbReference type="InterPro" id="IPR038521">
    <property type="entry name" value="ThiC/Bza_core_dom"/>
</dbReference>
<evidence type="ECO:0000256" key="1">
    <source>
        <dbReference type="ARBA" id="ARBA00001966"/>
    </source>
</evidence>
<dbReference type="NCBIfam" id="TIGR00190">
    <property type="entry name" value="thiC"/>
    <property type="match status" value="1"/>
</dbReference>
<dbReference type="OrthoDB" id="9805897at2"/>
<dbReference type="Pfam" id="PF01964">
    <property type="entry name" value="ThiC_Rad_SAM"/>
    <property type="match status" value="1"/>
</dbReference>
<dbReference type="Proteomes" id="UP000032233">
    <property type="component" value="Unassembled WGS sequence"/>
</dbReference>
<dbReference type="STRING" id="1429043.X474_12150"/>
<reference evidence="10 11" key="1">
    <citation type="submission" date="2013-11" db="EMBL/GenBank/DDBJ databases">
        <title>Metagenomic analysis of a methanogenic consortium involved in long chain n-alkane degradation.</title>
        <authorList>
            <person name="Davidova I.A."/>
            <person name="Callaghan A.V."/>
            <person name="Wawrik B."/>
            <person name="Pruitt S."/>
            <person name="Marks C."/>
            <person name="Duncan K.E."/>
            <person name="Suflita J.M."/>
        </authorList>
    </citation>
    <scope>NUCLEOTIDE SEQUENCE [LARGE SCALE GENOMIC DNA]</scope>
    <source>
        <strain evidence="10 11">SPR</strain>
    </source>
</reference>
<dbReference type="Gene3D" id="3.20.20.540">
    <property type="entry name" value="Radical SAM ThiC family, central domain"/>
    <property type="match status" value="1"/>
</dbReference>
<keyword evidence="5" id="KW-0862">Zinc</keyword>
<accession>A0A0D2JD98</accession>
<dbReference type="GO" id="GO:0005829">
    <property type="term" value="C:cytosol"/>
    <property type="evidence" value="ECO:0007669"/>
    <property type="project" value="TreeGrafter"/>
</dbReference>
<dbReference type="PATRIC" id="fig|1429043.3.peg.2588"/>
<dbReference type="GO" id="GO:0051539">
    <property type="term" value="F:4 iron, 4 sulfur cluster binding"/>
    <property type="evidence" value="ECO:0007669"/>
    <property type="project" value="UniProtKB-KW"/>
</dbReference>
<keyword evidence="4" id="KW-0479">Metal-binding</keyword>
<evidence type="ECO:0000256" key="9">
    <source>
        <dbReference type="NCBIfam" id="TIGR00190"/>
    </source>
</evidence>